<accession>A0A7Y0L788</accession>
<sequence>MTREEARQHLRNAGLSHRIIASLEHLVEALIGERLPEADSTKTPETTPADQTQEDTHEQPAAH</sequence>
<dbReference type="AlphaFoldDB" id="A0A7Y0L788"/>
<evidence type="ECO:0000256" key="1">
    <source>
        <dbReference type="SAM" id="MobiDB-lite"/>
    </source>
</evidence>
<comment type="caution">
    <text evidence="2">The sequence shown here is derived from an EMBL/GenBank/DDBJ whole genome shotgun (WGS) entry which is preliminary data.</text>
</comment>
<reference evidence="2 3" key="1">
    <citation type="submission" date="2020-04" db="EMBL/GenBank/DDBJ databases">
        <authorList>
            <person name="Zhang R."/>
            <person name="Schippers A."/>
        </authorList>
    </citation>
    <scope>NUCLEOTIDE SEQUENCE [LARGE SCALE GENOMIC DNA]</scope>
    <source>
        <strain evidence="2 3">DSM 109850</strain>
    </source>
</reference>
<dbReference type="EMBL" id="JABBVZ010000080">
    <property type="protein sequence ID" value="NMP24041.1"/>
    <property type="molecule type" value="Genomic_DNA"/>
</dbReference>
<evidence type="ECO:0000313" key="2">
    <source>
        <dbReference type="EMBL" id="NMP24041.1"/>
    </source>
</evidence>
<gene>
    <name evidence="2" type="ORF">HIJ39_17040</name>
</gene>
<keyword evidence="3" id="KW-1185">Reference proteome</keyword>
<organism evidence="2 3">
    <name type="scientific">Sulfobacillus harzensis</name>
    <dbReference type="NCBI Taxonomy" id="2729629"/>
    <lineage>
        <taxon>Bacteria</taxon>
        <taxon>Bacillati</taxon>
        <taxon>Bacillota</taxon>
        <taxon>Clostridia</taxon>
        <taxon>Eubacteriales</taxon>
        <taxon>Clostridiales Family XVII. Incertae Sedis</taxon>
        <taxon>Sulfobacillus</taxon>
    </lineage>
</organism>
<dbReference type="RefSeq" id="WP_169101815.1">
    <property type="nucleotide sequence ID" value="NZ_JABBVZ010000080.1"/>
</dbReference>
<feature type="compositionally biased region" description="Basic and acidic residues" evidence="1">
    <location>
        <begin position="54"/>
        <end position="63"/>
    </location>
</feature>
<proteinExistence type="predicted"/>
<protein>
    <submittedName>
        <fullName evidence="2">Uncharacterized protein</fullName>
    </submittedName>
</protein>
<dbReference type="Proteomes" id="UP000533476">
    <property type="component" value="Unassembled WGS sequence"/>
</dbReference>
<name>A0A7Y0L788_9FIRM</name>
<evidence type="ECO:0000313" key="3">
    <source>
        <dbReference type="Proteomes" id="UP000533476"/>
    </source>
</evidence>
<feature type="region of interest" description="Disordered" evidence="1">
    <location>
        <begin position="34"/>
        <end position="63"/>
    </location>
</feature>